<feature type="binding site" evidence="8">
    <location>
        <position position="8"/>
    </location>
    <ligand>
        <name>Mg(2+)</name>
        <dbReference type="ChEBI" id="CHEBI:18420"/>
    </ligand>
</feature>
<dbReference type="PANTHER" id="PTHR33653">
    <property type="entry name" value="RIBONUCLEASE VAPC2"/>
    <property type="match status" value="1"/>
</dbReference>
<evidence type="ECO:0000256" key="5">
    <source>
        <dbReference type="ARBA" id="ARBA00022801"/>
    </source>
</evidence>
<dbReference type="GO" id="GO:0016787">
    <property type="term" value="F:hydrolase activity"/>
    <property type="evidence" value="ECO:0007669"/>
    <property type="project" value="UniProtKB-KW"/>
</dbReference>
<keyword evidence="6 8" id="KW-0460">Magnesium</keyword>
<dbReference type="SUPFAM" id="SSF88723">
    <property type="entry name" value="PIN domain-like"/>
    <property type="match status" value="1"/>
</dbReference>
<comment type="function">
    <text evidence="8">Toxic component of a toxin-antitoxin (TA) system. An RNase.</text>
</comment>
<dbReference type="Gene3D" id="3.40.50.1010">
    <property type="entry name" value="5'-nuclease"/>
    <property type="match status" value="1"/>
</dbReference>
<dbReference type="InterPro" id="IPR022907">
    <property type="entry name" value="VapC_family"/>
</dbReference>
<name>A0A096B8N1_9BACT</name>
<keyword evidence="8" id="KW-0800">Toxin</keyword>
<keyword evidence="4 8" id="KW-0479">Metal-binding</keyword>
<sequence>MRNKYLLDTNICIELLHGRYHISDKIEEIGIERCVLSEITIAELYYGAYNANLQKHFREINTLERLFEIVPVFNALSLFGKNKAILRRQGLLIDNFDLLIGSTAVAHNCVLVTDNVKHLSRIPDIEIENWISR</sequence>
<evidence type="ECO:0000313" key="10">
    <source>
        <dbReference type="EMBL" id="KGF55366.1"/>
    </source>
</evidence>
<evidence type="ECO:0000256" key="6">
    <source>
        <dbReference type="ARBA" id="ARBA00022842"/>
    </source>
</evidence>
<dbReference type="InterPro" id="IPR050556">
    <property type="entry name" value="Type_II_TA_system_RNase"/>
</dbReference>
<dbReference type="PANTHER" id="PTHR33653:SF1">
    <property type="entry name" value="RIBONUCLEASE VAPC2"/>
    <property type="match status" value="1"/>
</dbReference>
<organism evidence="10 11">
    <name type="scientific">Prevotella melaninogenica DNF00666</name>
    <dbReference type="NCBI Taxonomy" id="1401073"/>
    <lineage>
        <taxon>Bacteria</taxon>
        <taxon>Pseudomonadati</taxon>
        <taxon>Bacteroidota</taxon>
        <taxon>Bacteroidia</taxon>
        <taxon>Bacteroidales</taxon>
        <taxon>Prevotellaceae</taxon>
        <taxon>Prevotella</taxon>
    </lineage>
</organism>
<evidence type="ECO:0000256" key="2">
    <source>
        <dbReference type="ARBA" id="ARBA00022649"/>
    </source>
</evidence>
<dbReference type="Proteomes" id="UP000029578">
    <property type="component" value="Unassembled WGS sequence"/>
</dbReference>
<comment type="similarity">
    <text evidence="7 8">Belongs to the PINc/VapC protein family.</text>
</comment>
<protein>
    <recommendedName>
        <fullName evidence="8">Ribonuclease VapC</fullName>
        <shortName evidence="8">RNase VapC</shortName>
        <ecNumber evidence="8">3.1.-.-</ecNumber>
    </recommendedName>
    <alternativeName>
        <fullName evidence="8">Toxin VapC</fullName>
    </alternativeName>
</protein>
<accession>A0A096B8N1</accession>
<feature type="domain" description="PIN" evidence="9">
    <location>
        <begin position="5"/>
        <end position="121"/>
    </location>
</feature>
<proteinExistence type="inferred from homology"/>
<dbReference type="EMBL" id="JRNS01000102">
    <property type="protein sequence ID" value="KGF55366.1"/>
    <property type="molecule type" value="Genomic_DNA"/>
</dbReference>
<gene>
    <name evidence="8" type="primary">vapC</name>
    <name evidence="10" type="ORF">HMPREF0661_01510</name>
</gene>
<dbReference type="GO" id="GO:0000287">
    <property type="term" value="F:magnesium ion binding"/>
    <property type="evidence" value="ECO:0007669"/>
    <property type="project" value="UniProtKB-UniRule"/>
</dbReference>
<evidence type="ECO:0000256" key="3">
    <source>
        <dbReference type="ARBA" id="ARBA00022722"/>
    </source>
</evidence>
<dbReference type="GO" id="GO:0003677">
    <property type="term" value="F:DNA binding"/>
    <property type="evidence" value="ECO:0007669"/>
    <property type="project" value="UniProtKB-KW"/>
</dbReference>
<evidence type="ECO:0000256" key="4">
    <source>
        <dbReference type="ARBA" id="ARBA00022723"/>
    </source>
</evidence>
<keyword evidence="5 8" id="KW-0378">Hydrolase</keyword>
<dbReference type="GO" id="GO:0004540">
    <property type="term" value="F:RNA nuclease activity"/>
    <property type="evidence" value="ECO:0007669"/>
    <property type="project" value="InterPro"/>
</dbReference>
<dbReference type="AlphaFoldDB" id="A0A096B8N1"/>
<evidence type="ECO:0000256" key="8">
    <source>
        <dbReference type="HAMAP-Rule" id="MF_00265"/>
    </source>
</evidence>
<evidence type="ECO:0000256" key="7">
    <source>
        <dbReference type="ARBA" id="ARBA00038093"/>
    </source>
</evidence>
<evidence type="ECO:0000259" key="9">
    <source>
        <dbReference type="Pfam" id="PF01850"/>
    </source>
</evidence>
<dbReference type="EC" id="3.1.-.-" evidence="8"/>
<feature type="binding site" evidence="8">
    <location>
        <position position="97"/>
    </location>
    <ligand>
        <name>Mg(2+)</name>
        <dbReference type="ChEBI" id="CHEBI:18420"/>
    </ligand>
</feature>
<dbReference type="RefSeq" id="WP_036861982.1">
    <property type="nucleotide sequence ID" value="NZ_JRNS01000102.1"/>
</dbReference>
<dbReference type="GO" id="GO:0090729">
    <property type="term" value="F:toxin activity"/>
    <property type="evidence" value="ECO:0007669"/>
    <property type="project" value="UniProtKB-KW"/>
</dbReference>
<dbReference type="HAMAP" id="MF_00265">
    <property type="entry name" value="VapC_Nob1"/>
    <property type="match status" value="1"/>
</dbReference>
<keyword evidence="3 8" id="KW-0540">Nuclease</keyword>
<dbReference type="CDD" id="cd18743">
    <property type="entry name" value="PIN_VapC4-5_FitB-like"/>
    <property type="match status" value="1"/>
</dbReference>
<keyword evidence="2 8" id="KW-1277">Toxin-antitoxin system</keyword>
<comment type="caution">
    <text evidence="10">The sequence shown here is derived from an EMBL/GenBank/DDBJ whole genome shotgun (WGS) entry which is preliminary data.</text>
</comment>
<evidence type="ECO:0000313" key="11">
    <source>
        <dbReference type="Proteomes" id="UP000029578"/>
    </source>
</evidence>
<keyword evidence="10" id="KW-0238">DNA-binding</keyword>
<evidence type="ECO:0000256" key="1">
    <source>
        <dbReference type="ARBA" id="ARBA00001946"/>
    </source>
</evidence>
<dbReference type="Pfam" id="PF01850">
    <property type="entry name" value="PIN"/>
    <property type="match status" value="1"/>
</dbReference>
<comment type="cofactor">
    <cofactor evidence="1 8">
        <name>Mg(2+)</name>
        <dbReference type="ChEBI" id="CHEBI:18420"/>
    </cofactor>
</comment>
<reference evidence="10 11" key="1">
    <citation type="submission" date="2014-07" db="EMBL/GenBank/DDBJ databases">
        <authorList>
            <person name="McCorrison J."/>
            <person name="Sanka R."/>
            <person name="Torralba M."/>
            <person name="Gillis M."/>
            <person name="Haft D.H."/>
            <person name="Methe B."/>
            <person name="Sutton G."/>
            <person name="Nelson K.E."/>
        </authorList>
    </citation>
    <scope>NUCLEOTIDE SEQUENCE [LARGE SCALE GENOMIC DNA]</scope>
    <source>
        <strain evidence="10 11">DNF00666</strain>
    </source>
</reference>
<dbReference type="InterPro" id="IPR029060">
    <property type="entry name" value="PIN-like_dom_sf"/>
</dbReference>
<dbReference type="InterPro" id="IPR002716">
    <property type="entry name" value="PIN_dom"/>
</dbReference>